<dbReference type="EMBL" id="JAGINW010000001">
    <property type="protein sequence ID" value="MBP2328272.1"/>
    <property type="molecule type" value="Genomic_DNA"/>
</dbReference>
<dbReference type="PANTHER" id="PTHR30055:SF239">
    <property type="entry name" value="TRANSCRIPTIONAL REGULATORY PROTEIN"/>
    <property type="match status" value="1"/>
</dbReference>
<reference evidence="7 8" key="1">
    <citation type="submission" date="2021-03" db="EMBL/GenBank/DDBJ databases">
        <title>Sequencing the genomes of 1000 actinobacteria strains.</title>
        <authorList>
            <person name="Klenk H.-P."/>
        </authorList>
    </citation>
    <scope>NUCLEOTIDE SEQUENCE [LARGE SCALE GENOMIC DNA]</scope>
    <source>
        <strain evidence="7 8">DSM 46670</strain>
    </source>
</reference>
<evidence type="ECO:0000256" key="1">
    <source>
        <dbReference type="ARBA" id="ARBA00022491"/>
    </source>
</evidence>
<dbReference type="PROSITE" id="PS50977">
    <property type="entry name" value="HTH_TETR_2"/>
    <property type="match status" value="1"/>
</dbReference>
<evidence type="ECO:0000256" key="4">
    <source>
        <dbReference type="ARBA" id="ARBA00023163"/>
    </source>
</evidence>
<evidence type="ECO:0000259" key="6">
    <source>
        <dbReference type="PROSITE" id="PS50977"/>
    </source>
</evidence>
<dbReference type="InterPro" id="IPR001647">
    <property type="entry name" value="HTH_TetR"/>
</dbReference>
<evidence type="ECO:0000313" key="8">
    <source>
        <dbReference type="Proteomes" id="UP001519332"/>
    </source>
</evidence>
<evidence type="ECO:0000256" key="5">
    <source>
        <dbReference type="PROSITE-ProRule" id="PRU00335"/>
    </source>
</evidence>
<keyword evidence="1" id="KW-0678">Repressor</keyword>
<dbReference type="SUPFAM" id="SSF48498">
    <property type="entry name" value="Tetracyclin repressor-like, C-terminal domain"/>
    <property type="match status" value="1"/>
</dbReference>
<dbReference type="Pfam" id="PF00440">
    <property type="entry name" value="TetR_N"/>
    <property type="match status" value="1"/>
</dbReference>
<dbReference type="SUPFAM" id="SSF46689">
    <property type="entry name" value="Homeodomain-like"/>
    <property type="match status" value="1"/>
</dbReference>
<feature type="domain" description="HTH tetR-type" evidence="6">
    <location>
        <begin position="16"/>
        <end position="76"/>
    </location>
</feature>
<organism evidence="7 8">
    <name type="scientific">Kibdelosporangium banguiense</name>
    <dbReference type="NCBI Taxonomy" id="1365924"/>
    <lineage>
        <taxon>Bacteria</taxon>
        <taxon>Bacillati</taxon>
        <taxon>Actinomycetota</taxon>
        <taxon>Actinomycetes</taxon>
        <taxon>Pseudonocardiales</taxon>
        <taxon>Pseudonocardiaceae</taxon>
        <taxon>Kibdelosporangium</taxon>
    </lineage>
</organism>
<accession>A0ABS4TV55</accession>
<protein>
    <submittedName>
        <fullName evidence="7">AcrR family transcriptional regulator</fullName>
    </submittedName>
</protein>
<dbReference type="InterPro" id="IPR036271">
    <property type="entry name" value="Tet_transcr_reg_TetR-rel_C_sf"/>
</dbReference>
<dbReference type="RefSeq" id="WP_209645295.1">
    <property type="nucleotide sequence ID" value="NZ_JAGINW010000001.1"/>
</dbReference>
<evidence type="ECO:0000256" key="2">
    <source>
        <dbReference type="ARBA" id="ARBA00023015"/>
    </source>
</evidence>
<gene>
    <name evidence="7" type="ORF">JOF56_008657</name>
</gene>
<sequence>MSGVQPTTRGPYRTGIKRRQQIVAAAAEAFAARGYDGASLRQIAADAGISAAALLRHFERKEDLLAAVLEWWAGQTTALTEEGETGLAVFERLGEVMRYHTRNRGLLELFVRLTGEATHDDHPARAFIQNRYADLVATLVARLVTAADAGEVAPVTRSQAEAEVRYLCAVMDGLEIQWLLDPGVDLVGLFDQHLAATLDRWKAGP</sequence>
<dbReference type="Proteomes" id="UP001519332">
    <property type="component" value="Unassembled WGS sequence"/>
</dbReference>
<name>A0ABS4TV55_9PSEU</name>
<dbReference type="PRINTS" id="PR00455">
    <property type="entry name" value="HTHTETR"/>
</dbReference>
<keyword evidence="3 5" id="KW-0238">DNA-binding</keyword>
<comment type="caution">
    <text evidence="7">The sequence shown here is derived from an EMBL/GenBank/DDBJ whole genome shotgun (WGS) entry which is preliminary data.</text>
</comment>
<feature type="DNA-binding region" description="H-T-H motif" evidence="5">
    <location>
        <begin position="39"/>
        <end position="58"/>
    </location>
</feature>
<dbReference type="InterPro" id="IPR009057">
    <property type="entry name" value="Homeodomain-like_sf"/>
</dbReference>
<keyword evidence="4" id="KW-0804">Transcription</keyword>
<dbReference type="InterPro" id="IPR039538">
    <property type="entry name" value="BetI_C"/>
</dbReference>
<keyword evidence="8" id="KW-1185">Reference proteome</keyword>
<proteinExistence type="predicted"/>
<keyword evidence="2" id="KW-0805">Transcription regulation</keyword>
<evidence type="ECO:0000256" key="3">
    <source>
        <dbReference type="ARBA" id="ARBA00023125"/>
    </source>
</evidence>
<dbReference type="InterPro" id="IPR050109">
    <property type="entry name" value="HTH-type_TetR-like_transc_reg"/>
</dbReference>
<evidence type="ECO:0000313" key="7">
    <source>
        <dbReference type="EMBL" id="MBP2328272.1"/>
    </source>
</evidence>
<dbReference type="PANTHER" id="PTHR30055">
    <property type="entry name" value="HTH-TYPE TRANSCRIPTIONAL REGULATOR RUTR"/>
    <property type="match status" value="1"/>
</dbReference>
<dbReference type="Pfam" id="PF13977">
    <property type="entry name" value="TetR_C_6"/>
    <property type="match status" value="1"/>
</dbReference>
<dbReference type="Gene3D" id="1.10.357.10">
    <property type="entry name" value="Tetracycline Repressor, domain 2"/>
    <property type="match status" value="1"/>
</dbReference>